<proteinExistence type="predicted"/>
<dbReference type="Gene3D" id="2.40.30.100">
    <property type="entry name" value="AF2212/PG0164-like"/>
    <property type="match status" value="1"/>
</dbReference>
<dbReference type="AlphaFoldDB" id="A0A4S8PZP3"/>
<accession>A0A4S8PZP3</accession>
<dbReference type="Pfam" id="PF08922">
    <property type="entry name" value="DUF1905"/>
    <property type="match status" value="1"/>
</dbReference>
<sequence>MSGSGQPIRFEAEVVKFDGPGGWHAVFLDEEAAARARFFGHPNALGAIAVQVQIGASAVKTSLFPDRKRATYLLPLKAELRRREGIAEGCMISVLLTVDS</sequence>
<dbReference type="RefSeq" id="WP_136541348.1">
    <property type="nucleotide sequence ID" value="NZ_STGU01000006.1"/>
</dbReference>
<comment type="caution">
    <text evidence="1">The sequence shown here is derived from an EMBL/GenBank/DDBJ whole genome shotgun (WGS) entry which is preliminary data.</text>
</comment>
<reference evidence="1 2" key="1">
    <citation type="submission" date="2019-04" db="EMBL/GenBank/DDBJ databases">
        <title>genome sequence of strain W3.</title>
        <authorList>
            <person name="Gao J."/>
            <person name="Sun J."/>
        </authorList>
    </citation>
    <scope>NUCLEOTIDE SEQUENCE [LARGE SCALE GENOMIC DNA]</scope>
    <source>
        <strain evidence="1 2">W3</strain>
    </source>
</reference>
<gene>
    <name evidence="1" type="ORF">FAA86_13520</name>
</gene>
<dbReference type="Proteomes" id="UP000307378">
    <property type="component" value="Unassembled WGS sequence"/>
</dbReference>
<name>A0A4S8PZP3_9HYPH</name>
<organism evidence="1 2">
    <name type="scientific">Rhizobium rosettiformans W3</name>
    <dbReference type="NCBI Taxonomy" id="538378"/>
    <lineage>
        <taxon>Bacteria</taxon>
        <taxon>Pseudomonadati</taxon>
        <taxon>Pseudomonadota</taxon>
        <taxon>Alphaproteobacteria</taxon>
        <taxon>Hyphomicrobiales</taxon>
        <taxon>Rhizobiaceae</taxon>
        <taxon>Rhizobium/Agrobacterium group</taxon>
        <taxon>Rhizobium</taxon>
    </lineage>
</organism>
<evidence type="ECO:0000313" key="1">
    <source>
        <dbReference type="EMBL" id="THV35542.1"/>
    </source>
</evidence>
<dbReference type="SUPFAM" id="SSF141694">
    <property type="entry name" value="AF2212/PG0164-like"/>
    <property type="match status" value="1"/>
</dbReference>
<protein>
    <submittedName>
        <fullName evidence="1">DUF1905 domain-containing protein</fullName>
    </submittedName>
</protein>
<dbReference type="InterPro" id="IPR015018">
    <property type="entry name" value="DUF1905"/>
</dbReference>
<evidence type="ECO:0000313" key="2">
    <source>
        <dbReference type="Proteomes" id="UP000307378"/>
    </source>
</evidence>
<dbReference type="InterPro" id="IPR037079">
    <property type="entry name" value="AF2212/PG0164-like_sf"/>
</dbReference>
<dbReference type="EMBL" id="STGU01000006">
    <property type="protein sequence ID" value="THV35542.1"/>
    <property type="molecule type" value="Genomic_DNA"/>
</dbReference>